<dbReference type="AlphaFoldDB" id="A0A663A8X8"/>
<dbReference type="Gene3D" id="3.40.50.150">
    <property type="entry name" value="Vaccinia Virus protein VP39"/>
    <property type="match status" value="1"/>
</dbReference>
<dbReference type="GO" id="GO:0032259">
    <property type="term" value="P:methylation"/>
    <property type="evidence" value="ECO:0007669"/>
    <property type="project" value="UniProtKB-KW"/>
</dbReference>
<accession>A0A663A8X8</accession>
<evidence type="ECO:0000256" key="5">
    <source>
        <dbReference type="SAM" id="MobiDB-lite"/>
    </source>
</evidence>
<comment type="caution">
    <text evidence="6">The sequence shown here is derived from an EMBL/GenBank/DDBJ whole genome shotgun (WGS) entry which is preliminary data.</text>
</comment>
<dbReference type="EC" id="2.1.1.72" evidence="1"/>
<organism evidence="6 7">
    <name type="scientific">Halobacterium salinarum (strain ATCC 33171 / DSM 3754 / JCM 8978 / NBRC 102687 / NCIMB 764 / 91-R6)</name>
    <dbReference type="NCBI Taxonomy" id="2597657"/>
    <lineage>
        <taxon>Archaea</taxon>
        <taxon>Methanobacteriati</taxon>
        <taxon>Methanobacteriota</taxon>
        <taxon>Stenosarchaea group</taxon>
        <taxon>Halobacteria</taxon>
        <taxon>Halobacteriales</taxon>
        <taxon>Halobacteriaceae</taxon>
        <taxon>Halobacterium</taxon>
    </lineage>
</organism>
<dbReference type="PANTHER" id="PTHR33841:SF1">
    <property type="entry name" value="DNA METHYLTRANSFERASE A"/>
    <property type="match status" value="1"/>
</dbReference>
<comment type="catalytic activity">
    <reaction evidence="4">
        <text>a 2'-deoxyadenosine in DNA + S-adenosyl-L-methionine = an N(6)-methyl-2'-deoxyadenosine in DNA + S-adenosyl-L-homocysteine + H(+)</text>
        <dbReference type="Rhea" id="RHEA:15197"/>
        <dbReference type="Rhea" id="RHEA-COMP:12418"/>
        <dbReference type="Rhea" id="RHEA-COMP:12419"/>
        <dbReference type="ChEBI" id="CHEBI:15378"/>
        <dbReference type="ChEBI" id="CHEBI:57856"/>
        <dbReference type="ChEBI" id="CHEBI:59789"/>
        <dbReference type="ChEBI" id="CHEBI:90615"/>
        <dbReference type="ChEBI" id="CHEBI:90616"/>
        <dbReference type="EC" id="2.1.1.72"/>
    </reaction>
</comment>
<evidence type="ECO:0000313" key="6">
    <source>
        <dbReference type="EMBL" id="TYO74625.1"/>
    </source>
</evidence>
<proteinExistence type="predicted"/>
<dbReference type="PANTHER" id="PTHR33841">
    <property type="entry name" value="DNA METHYLTRANSFERASE YEEA-RELATED"/>
    <property type="match status" value="1"/>
</dbReference>
<evidence type="ECO:0000256" key="4">
    <source>
        <dbReference type="ARBA" id="ARBA00047942"/>
    </source>
</evidence>
<dbReference type="GO" id="GO:0009007">
    <property type="term" value="F:site-specific DNA-methyltransferase (adenine-specific) activity"/>
    <property type="evidence" value="ECO:0007669"/>
    <property type="project" value="UniProtKB-EC"/>
</dbReference>
<sequence length="372" mass="42712">MSGKSSLATKAQLDKSEREHLEDIVTDLRETVEADIEYQLEHTYELNDKDGGEDLSGKEAETRTELVTAVEREDDNKSWEEKFEQYVMGVGYTIVNRLTALRCMEVRGFIDRPVTQFGDSGTTPAAEKLENEKYLGPDEAKIEAYDEACRKLTDEIEILFDPESPYSIVDPDVEVFEELCRKLDDVSEEVWRADDVLGWVYEYYNASKLEELRHKRNQEGLEPEDVPPANQFYTPHWVVRMLTDNSLTKMYLEANGELPATIEEQSTLSEDERKFRDTSPAESPSLADFSTYLVPTEKEGEAPTFEEPKDIRVIDPACGSGHFLLYAFDVLERIWHQERPDLARSEIPEKILRYNLHGVDLDMRASVHHKAG</sequence>
<feature type="compositionally biased region" description="Basic and acidic residues" evidence="5">
    <location>
        <begin position="270"/>
        <end position="279"/>
    </location>
</feature>
<dbReference type="GeneID" id="39854866"/>
<dbReference type="InterPro" id="IPR029063">
    <property type="entry name" value="SAM-dependent_MTases_sf"/>
</dbReference>
<dbReference type="EMBL" id="VRYN01000012">
    <property type="protein sequence ID" value="TYO74625.1"/>
    <property type="molecule type" value="Genomic_DNA"/>
</dbReference>
<reference evidence="6 7" key="1">
    <citation type="submission" date="2019-07" db="EMBL/GenBank/DDBJ databases">
        <title>Genomic Encyclopedia of Archaeal and Bacterial Type Strains, Phase II (KMG-II): from individual species to whole genera.</title>
        <authorList>
            <person name="Goeker M."/>
        </authorList>
    </citation>
    <scope>NUCLEOTIDE SEQUENCE [LARGE SCALE GENOMIC DNA]</scope>
    <source>
        <strain evidence="6 7">DSM 3754</strain>
    </source>
</reference>
<protein>
    <recommendedName>
        <fullName evidence="1">site-specific DNA-methyltransferase (adenine-specific)</fullName>
        <ecNumber evidence="1">2.1.1.72</ecNumber>
    </recommendedName>
</protein>
<name>A0A663A8X8_HALS9</name>
<keyword evidence="2" id="KW-0489">Methyltransferase</keyword>
<evidence type="ECO:0000313" key="7">
    <source>
        <dbReference type="Proteomes" id="UP000323075"/>
    </source>
</evidence>
<dbReference type="RefSeq" id="WP_136361238.1">
    <property type="nucleotide sequence ID" value="NZ_VRYN01000012.1"/>
</dbReference>
<evidence type="ECO:0000256" key="1">
    <source>
        <dbReference type="ARBA" id="ARBA00011900"/>
    </source>
</evidence>
<evidence type="ECO:0000256" key="2">
    <source>
        <dbReference type="ARBA" id="ARBA00022603"/>
    </source>
</evidence>
<keyword evidence="3" id="KW-0808">Transferase</keyword>
<dbReference type="Proteomes" id="UP000323075">
    <property type="component" value="Unassembled WGS sequence"/>
</dbReference>
<dbReference type="SUPFAM" id="SSF53335">
    <property type="entry name" value="S-adenosyl-L-methionine-dependent methyltransferases"/>
    <property type="match status" value="1"/>
</dbReference>
<feature type="region of interest" description="Disordered" evidence="5">
    <location>
        <begin position="1"/>
        <end position="20"/>
    </location>
</feature>
<evidence type="ECO:0000256" key="3">
    <source>
        <dbReference type="ARBA" id="ARBA00022679"/>
    </source>
</evidence>
<gene>
    <name evidence="6" type="ORF">APQ99_02267</name>
</gene>
<feature type="region of interest" description="Disordered" evidence="5">
    <location>
        <begin position="262"/>
        <end position="290"/>
    </location>
</feature>
<dbReference type="InterPro" id="IPR050953">
    <property type="entry name" value="N4_N6_ade-DNA_methylase"/>
</dbReference>